<evidence type="ECO:0000259" key="1">
    <source>
        <dbReference type="Pfam" id="PF24494"/>
    </source>
</evidence>
<dbReference type="OrthoDB" id="4152607at2759"/>
<reference evidence="2" key="2">
    <citation type="submission" date="2021-02" db="EMBL/GenBank/DDBJ databases">
        <title>Aspergillus luchuensis mut. kawachii IFO 4304 genome sequence.</title>
        <authorList>
            <person name="Mori K."/>
            <person name="Kadooka C."/>
            <person name="Goto M."/>
            <person name="Futagami T."/>
        </authorList>
    </citation>
    <scope>NUCLEOTIDE SEQUENCE</scope>
    <source>
        <strain evidence="2">IFO 4308</strain>
    </source>
</reference>
<evidence type="ECO:0000313" key="3">
    <source>
        <dbReference type="Proteomes" id="UP000661280"/>
    </source>
</evidence>
<name>A0A7R7WBX2_ASPKA</name>
<dbReference type="Proteomes" id="UP000661280">
    <property type="component" value="Chromosome 5"/>
</dbReference>
<protein>
    <recommendedName>
        <fullName evidence="1">DUF7587 domain-containing protein</fullName>
    </recommendedName>
</protein>
<proteinExistence type="predicted"/>
<sequence>MDSLTEAMRSTRLSDDPQELEQLLFTPLANSGLGANAFNNIPHYLFRVVSPCSDGETNEKWVRSEAAKQNISSSVEDIFFSLNREKCITIARTLNLHLRWWPKDDLEDNFVSWTSSLLFAIQYIYYRHQSKRDGSSLKDIRLYAIDTTKFPCGTFIRDLDLIEAFWQFDNHPSGKDLGALRSLRNDSKHYFGEYLSQGSLKIANKHQMIPATSLFADNLLQRLQPQFAGIIGTKSGKQNPDWVKEVLRLRRSIWTGNKLDRLSSAEMLGRLEALKELADLFQPGWRFPLAIYFASLISSESVTEDHETGNDNIFFAWFRLNLLYEDRISKPSNCKVIAPDTMPELQRVKEIVREIQKDSQLRQALDLVERAEARIRHLHIQNVFSTHGSAFLVVDRNEVLARAGQTVLSRLETIHMLSEEIIQAISSEQV</sequence>
<dbReference type="Pfam" id="PF24494">
    <property type="entry name" value="DUF7587"/>
    <property type="match status" value="1"/>
</dbReference>
<dbReference type="GeneID" id="64961201"/>
<dbReference type="AlphaFoldDB" id="A0A7R7WBX2"/>
<dbReference type="RefSeq" id="XP_041543642.1">
    <property type="nucleotide sequence ID" value="XM_041690015.1"/>
</dbReference>
<dbReference type="EMBL" id="AP024429">
    <property type="protein sequence ID" value="BCR99879.1"/>
    <property type="molecule type" value="Genomic_DNA"/>
</dbReference>
<keyword evidence="3" id="KW-1185">Reference proteome</keyword>
<feature type="domain" description="DUF7587" evidence="1">
    <location>
        <begin position="41"/>
        <end position="165"/>
    </location>
</feature>
<dbReference type="KEGG" id="aluc:AKAW2_50221S"/>
<organism evidence="2 3">
    <name type="scientific">Aspergillus kawachii</name>
    <name type="common">White koji mold</name>
    <name type="synonym">Aspergillus awamori var. kawachi</name>
    <dbReference type="NCBI Taxonomy" id="1069201"/>
    <lineage>
        <taxon>Eukaryota</taxon>
        <taxon>Fungi</taxon>
        <taxon>Dikarya</taxon>
        <taxon>Ascomycota</taxon>
        <taxon>Pezizomycotina</taxon>
        <taxon>Eurotiomycetes</taxon>
        <taxon>Eurotiomycetidae</taxon>
        <taxon>Eurotiales</taxon>
        <taxon>Aspergillaceae</taxon>
        <taxon>Aspergillus</taxon>
        <taxon>Aspergillus subgen. Circumdati</taxon>
    </lineage>
</organism>
<gene>
    <name evidence="2" type="ORF">AKAW2_50221S</name>
</gene>
<dbReference type="InterPro" id="IPR056009">
    <property type="entry name" value="DUF7587"/>
</dbReference>
<reference evidence="2" key="1">
    <citation type="submission" date="2021-01" db="EMBL/GenBank/DDBJ databases">
        <authorList>
            <consortium name="Aspergillus luchuensis mut. kawachii IFO 4304 genome sequencing consortium"/>
            <person name="Kazuki M."/>
            <person name="Futagami T."/>
        </authorList>
    </citation>
    <scope>NUCLEOTIDE SEQUENCE</scope>
    <source>
        <strain evidence="2">IFO 4308</strain>
    </source>
</reference>
<accession>A0A7R7WBX2</accession>
<evidence type="ECO:0000313" key="2">
    <source>
        <dbReference type="EMBL" id="BCR99879.1"/>
    </source>
</evidence>